<dbReference type="AlphaFoldDB" id="A0A138A1C8"/>
<evidence type="ECO:0000313" key="3">
    <source>
        <dbReference type="EMBL" id="KXP04234.1"/>
    </source>
</evidence>
<dbReference type="InterPro" id="IPR015378">
    <property type="entry name" value="Transposase-like_Mu_C"/>
</dbReference>
<dbReference type="GO" id="GO:0003676">
    <property type="term" value="F:nucleic acid binding"/>
    <property type="evidence" value="ECO:0007669"/>
    <property type="project" value="InterPro"/>
</dbReference>
<dbReference type="InterPro" id="IPR036397">
    <property type="entry name" value="RNaseH_sf"/>
</dbReference>
<dbReference type="Gene3D" id="3.30.420.10">
    <property type="entry name" value="Ribonuclease H-like superfamily/Ribonuclease H"/>
    <property type="match status" value="1"/>
</dbReference>
<comment type="caution">
    <text evidence="3">The sequence shown here is derived from an EMBL/GenBank/DDBJ whole genome shotgun (WGS) entry which is preliminary data.</text>
</comment>
<dbReference type="STRING" id="239498.AXK60_19585"/>
<dbReference type="PROSITE" id="PS50994">
    <property type="entry name" value="INTEGRASE"/>
    <property type="match status" value="1"/>
</dbReference>
<organism evidence="3 4">
    <name type="scientific">Tsukamurella pseudospumae</name>
    <dbReference type="NCBI Taxonomy" id="239498"/>
    <lineage>
        <taxon>Bacteria</taxon>
        <taxon>Bacillati</taxon>
        <taxon>Actinomycetota</taxon>
        <taxon>Actinomycetes</taxon>
        <taxon>Mycobacteriales</taxon>
        <taxon>Tsukamurellaceae</taxon>
        <taxon>Tsukamurella</taxon>
    </lineage>
</organism>
<dbReference type="InterPro" id="IPR001584">
    <property type="entry name" value="Integrase_cat-core"/>
</dbReference>
<evidence type="ECO:0000313" key="4">
    <source>
        <dbReference type="Proteomes" id="UP000070258"/>
    </source>
</evidence>
<accession>A0A138A1C8</accession>
<sequence>MDPGKLAIVETGVLTASGERWAQAETRFAVLAPMLEMHPVRLEAVDDAAERLGLSRRRVYALLGKLRDGTGTVTDLLTKVSSGGRGRSRVTAEVEEVISDHLTRYFLHRQKLSVAALHRRIALACHRAGLPVPARNTVTARVDALHPASVARSRGGSDAARPRQSAGDSPPTVAGILDQVQIDHTVVDLMIVDEYERQPIGRPYLTIAIDVLSRSVLGFVVTLEPPSSISVGLCLGRVCCEKQTWLEACELAEQVQWPMAGKPKQLYLDNASEFKSEALRRGCAQHAITLEYRPPGRPHYGGIVERIIGTAMTAVHELPGTTFSNPADRGSYDSDKHAALTLRELERWLVLAIASYHASVHTGIGNTPAAVWAGEVAAVGHAPRVVLGETAFLVDFLPVIRRRLTRTGFVLDHVHYFSNALKPWVARREDLGRFVIRRDPRDLSRIWVLEPDGAGYVEVPYRTMSHPAVTLWEHRAAIARLREQGRSNVDESALFSMIEQMREVTDRSQKATRKARRNRARRTHLTGDAASAPIPAIHPPEEPRADGGTATPVFSDIEEW</sequence>
<dbReference type="EMBL" id="LSRF01000058">
    <property type="protein sequence ID" value="KXP04234.1"/>
    <property type="molecule type" value="Genomic_DNA"/>
</dbReference>
<dbReference type="RefSeq" id="WP_068575337.1">
    <property type="nucleotide sequence ID" value="NZ_LSRF01000058.1"/>
</dbReference>
<feature type="region of interest" description="Disordered" evidence="1">
    <location>
        <begin position="150"/>
        <end position="172"/>
    </location>
</feature>
<proteinExistence type="predicted"/>
<reference evidence="4" key="1">
    <citation type="submission" date="2016-02" db="EMBL/GenBank/DDBJ databases">
        <authorList>
            <person name="Wen L."/>
            <person name="He K."/>
            <person name="Yang H."/>
        </authorList>
    </citation>
    <scope>NUCLEOTIDE SEQUENCE [LARGE SCALE GENOMIC DNA]</scope>
    <source>
        <strain evidence="4">JCM 15929</strain>
    </source>
</reference>
<dbReference type="GO" id="GO:0015074">
    <property type="term" value="P:DNA integration"/>
    <property type="evidence" value="ECO:0007669"/>
    <property type="project" value="InterPro"/>
</dbReference>
<evidence type="ECO:0000259" key="2">
    <source>
        <dbReference type="PROSITE" id="PS50994"/>
    </source>
</evidence>
<gene>
    <name evidence="3" type="ORF">AXK60_19585</name>
</gene>
<dbReference type="Pfam" id="PF09299">
    <property type="entry name" value="Mu-transpos_C"/>
    <property type="match status" value="1"/>
</dbReference>
<name>A0A138A1C8_9ACTN</name>
<feature type="domain" description="Integrase catalytic" evidence="2">
    <location>
        <begin position="166"/>
        <end position="376"/>
    </location>
</feature>
<dbReference type="Proteomes" id="UP000070258">
    <property type="component" value="Unassembled WGS sequence"/>
</dbReference>
<evidence type="ECO:0000256" key="1">
    <source>
        <dbReference type="SAM" id="MobiDB-lite"/>
    </source>
</evidence>
<dbReference type="SUPFAM" id="SSF53098">
    <property type="entry name" value="Ribonuclease H-like"/>
    <property type="match status" value="1"/>
</dbReference>
<feature type="region of interest" description="Disordered" evidence="1">
    <location>
        <begin position="505"/>
        <end position="560"/>
    </location>
</feature>
<feature type="compositionally biased region" description="Basic residues" evidence="1">
    <location>
        <begin position="510"/>
        <end position="524"/>
    </location>
</feature>
<protein>
    <submittedName>
        <fullName evidence="3">Transposase</fullName>
    </submittedName>
</protein>
<dbReference type="OrthoDB" id="52928at2"/>
<dbReference type="InterPro" id="IPR012337">
    <property type="entry name" value="RNaseH-like_sf"/>
</dbReference>